<comment type="caution">
    <text evidence="1">The sequence shown here is derived from an EMBL/GenBank/DDBJ whole genome shotgun (WGS) entry which is preliminary data.</text>
</comment>
<accession>X0XFT9</accession>
<gene>
    <name evidence="1" type="ORF">S01H1_84315</name>
</gene>
<proteinExistence type="predicted"/>
<sequence>MEDLQTSFREFEYKTDEKGEVEKYLTAYPLAEWKKLAVCNFLVRMRSNGFRSERRQLDNKGGRSRSGRF</sequence>
<organism evidence="1">
    <name type="scientific">marine sediment metagenome</name>
    <dbReference type="NCBI Taxonomy" id="412755"/>
    <lineage>
        <taxon>unclassified sequences</taxon>
        <taxon>metagenomes</taxon>
        <taxon>ecological metagenomes</taxon>
    </lineage>
</organism>
<reference evidence="1" key="1">
    <citation type="journal article" date="2014" name="Front. Microbiol.">
        <title>High frequency of phylogenetically diverse reductive dehalogenase-homologous genes in deep subseafloor sedimentary metagenomes.</title>
        <authorList>
            <person name="Kawai M."/>
            <person name="Futagami T."/>
            <person name="Toyoda A."/>
            <person name="Takaki Y."/>
            <person name="Nishi S."/>
            <person name="Hori S."/>
            <person name="Arai W."/>
            <person name="Tsubouchi T."/>
            <person name="Morono Y."/>
            <person name="Uchiyama I."/>
            <person name="Ito T."/>
            <person name="Fujiyama A."/>
            <person name="Inagaki F."/>
            <person name="Takami H."/>
        </authorList>
    </citation>
    <scope>NUCLEOTIDE SEQUENCE</scope>
    <source>
        <strain evidence="1">Expedition CK06-06</strain>
    </source>
</reference>
<dbReference type="AlphaFoldDB" id="X0XFT9"/>
<dbReference type="EMBL" id="BARS01057528">
    <property type="protein sequence ID" value="GAG42049.1"/>
    <property type="molecule type" value="Genomic_DNA"/>
</dbReference>
<evidence type="ECO:0000313" key="1">
    <source>
        <dbReference type="EMBL" id="GAG42049.1"/>
    </source>
</evidence>
<name>X0XFT9_9ZZZZ</name>
<protein>
    <submittedName>
        <fullName evidence="1">Uncharacterized protein</fullName>
    </submittedName>
</protein>